<dbReference type="Proteomes" id="UP001497516">
    <property type="component" value="Chromosome 5"/>
</dbReference>
<keyword evidence="2" id="KW-1185">Reference proteome</keyword>
<dbReference type="AlphaFoldDB" id="A0AAV2ELX4"/>
<evidence type="ECO:0000313" key="2">
    <source>
        <dbReference type="Proteomes" id="UP001497516"/>
    </source>
</evidence>
<sequence>MMTLYDWMSLLTMMIRPGTSSSSMGVETRLKGACVAVVAVGGMAISGKPKDFFTAGTLIAERHMSKDQAHIFACNSHGNIYICSSILGFFTGTERSNLPKPHNTKKKLYVNR</sequence>
<reference evidence="1 2" key="1">
    <citation type="submission" date="2024-04" db="EMBL/GenBank/DDBJ databases">
        <authorList>
            <person name="Fracassetti M."/>
        </authorList>
    </citation>
    <scope>NUCLEOTIDE SEQUENCE [LARGE SCALE GENOMIC DNA]</scope>
</reference>
<proteinExistence type="predicted"/>
<name>A0AAV2ELX4_9ROSI</name>
<dbReference type="EMBL" id="OZ034818">
    <property type="protein sequence ID" value="CAL1386515.1"/>
    <property type="molecule type" value="Genomic_DNA"/>
</dbReference>
<gene>
    <name evidence="1" type="ORF">LTRI10_LOCUS27559</name>
</gene>
<accession>A0AAV2ELX4</accession>
<organism evidence="1 2">
    <name type="scientific">Linum trigynum</name>
    <dbReference type="NCBI Taxonomy" id="586398"/>
    <lineage>
        <taxon>Eukaryota</taxon>
        <taxon>Viridiplantae</taxon>
        <taxon>Streptophyta</taxon>
        <taxon>Embryophyta</taxon>
        <taxon>Tracheophyta</taxon>
        <taxon>Spermatophyta</taxon>
        <taxon>Magnoliopsida</taxon>
        <taxon>eudicotyledons</taxon>
        <taxon>Gunneridae</taxon>
        <taxon>Pentapetalae</taxon>
        <taxon>rosids</taxon>
        <taxon>fabids</taxon>
        <taxon>Malpighiales</taxon>
        <taxon>Linaceae</taxon>
        <taxon>Linum</taxon>
    </lineage>
</organism>
<evidence type="ECO:0000313" key="1">
    <source>
        <dbReference type="EMBL" id="CAL1386515.1"/>
    </source>
</evidence>
<protein>
    <submittedName>
        <fullName evidence="1">Uncharacterized protein</fullName>
    </submittedName>
</protein>